<dbReference type="SUPFAM" id="SSF110296">
    <property type="entry name" value="Oligoxyloglucan reducing end-specific cellobiohydrolase"/>
    <property type="match status" value="1"/>
</dbReference>
<comment type="caution">
    <text evidence="2">The sequence shown here is derived from an EMBL/GenBank/DDBJ whole genome shotgun (WGS) entry which is preliminary data.</text>
</comment>
<sequence length="347" mass="38505">MKKGFLPAVLFASFLSFVALQGCKKESSIGIDNDKVVKTPYSLYVADNNGWLLNSTDGETYSSIFPPDGYPPSLIITSGNNLLMLKENLHMSANNGKNFNPVYTTVKKFPWQTMAYNSYQQNMLYITSKSAPRGVAVSRDNGKTWGDDMGWDANVPPAFEISSFTGLSNGHVFAYSNLNNVMFKRDNNADNWTPVTMEGLFPVDGTLFYLSSNSNTLFLTDYNGPGGVWYSQDEGLHWKPYGLVRAMTEHHLNCAVSPSGGTSFLVGVDTGGVYRVENGAFRSSTTGLEINTTVYSMTVKSNTYKNDVTRNYVFIATNKGIYRSEDNGYTWDKMTFGEFDGIYKAAY</sequence>
<feature type="signal peptide" evidence="1">
    <location>
        <begin position="1"/>
        <end position="21"/>
    </location>
</feature>
<evidence type="ECO:0000313" key="2">
    <source>
        <dbReference type="EMBL" id="KAA5534464.1"/>
    </source>
</evidence>
<dbReference type="RefSeq" id="WP_150032145.1">
    <property type="nucleotide sequence ID" value="NZ_VWSH01000002.1"/>
</dbReference>
<evidence type="ECO:0000256" key="1">
    <source>
        <dbReference type="SAM" id="SignalP"/>
    </source>
</evidence>
<accession>A0A5M6CGY2</accession>
<dbReference type="Gene3D" id="2.130.10.10">
    <property type="entry name" value="YVTN repeat-like/Quinoprotein amine dehydrogenase"/>
    <property type="match status" value="2"/>
</dbReference>
<gene>
    <name evidence="2" type="ORF">F0919_07515</name>
</gene>
<name>A0A5M6CGY2_9BACT</name>
<dbReference type="AlphaFoldDB" id="A0A5M6CGY2"/>
<feature type="chain" id="PRO_5024295033" description="Exo-alpha-sialidase" evidence="1">
    <location>
        <begin position="22"/>
        <end position="347"/>
    </location>
</feature>
<dbReference type="PROSITE" id="PS51257">
    <property type="entry name" value="PROKAR_LIPOPROTEIN"/>
    <property type="match status" value="1"/>
</dbReference>
<evidence type="ECO:0008006" key="4">
    <source>
        <dbReference type="Google" id="ProtNLM"/>
    </source>
</evidence>
<proteinExistence type="predicted"/>
<evidence type="ECO:0000313" key="3">
    <source>
        <dbReference type="Proteomes" id="UP000323632"/>
    </source>
</evidence>
<dbReference type="InterPro" id="IPR015943">
    <property type="entry name" value="WD40/YVTN_repeat-like_dom_sf"/>
</dbReference>
<dbReference type="Proteomes" id="UP000323632">
    <property type="component" value="Unassembled WGS sequence"/>
</dbReference>
<organism evidence="2 3">
    <name type="scientific">Taibaiella lutea</name>
    <dbReference type="NCBI Taxonomy" id="2608001"/>
    <lineage>
        <taxon>Bacteria</taxon>
        <taxon>Pseudomonadati</taxon>
        <taxon>Bacteroidota</taxon>
        <taxon>Chitinophagia</taxon>
        <taxon>Chitinophagales</taxon>
        <taxon>Chitinophagaceae</taxon>
        <taxon>Taibaiella</taxon>
    </lineage>
</organism>
<reference evidence="2 3" key="1">
    <citation type="submission" date="2019-09" db="EMBL/GenBank/DDBJ databases">
        <title>Genome sequence and assembly of Taibaiella sp.</title>
        <authorList>
            <person name="Chhetri G."/>
        </authorList>
    </citation>
    <scope>NUCLEOTIDE SEQUENCE [LARGE SCALE GENOMIC DNA]</scope>
    <source>
        <strain evidence="2 3">KVB11</strain>
    </source>
</reference>
<keyword evidence="3" id="KW-1185">Reference proteome</keyword>
<protein>
    <recommendedName>
        <fullName evidence="4">Exo-alpha-sialidase</fullName>
    </recommendedName>
</protein>
<keyword evidence="1" id="KW-0732">Signal</keyword>
<dbReference type="EMBL" id="VWSH01000002">
    <property type="protein sequence ID" value="KAA5534464.1"/>
    <property type="molecule type" value="Genomic_DNA"/>
</dbReference>